<feature type="region of interest" description="Disordered" evidence="1">
    <location>
        <begin position="474"/>
        <end position="588"/>
    </location>
</feature>
<feature type="domain" description="G-patch" evidence="2">
    <location>
        <begin position="832"/>
        <end position="877"/>
    </location>
</feature>
<feature type="compositionally biased region" description="Polar residues" evidence="1">
    <location>
        <begin position="254"/>
        <end position="266"/>
    </location>
</feature>
<evidence type="ECO:0000259" key="3">
    <source>
        <dbReference type="PROSITE" id="PS51061"/>
    </source>
</evidence>
<dbReference type="Pfam" id="PF01424">
    <property type="entry name" value="R3H"/>
    <property type="match status" value="1"/>
</dbReference>
<dbReference type="Proteomes" id="UP001148786">
    <property type="component" value="Unassembled WGS sequence"/>
</dbReference>
<proteinExistence type="predicted"/>
<feature type="compositionally biased region" description="Basic and acidic residues" evidence="1">
    <location>
        <begin position="540"/>
        <end position="555"/>
    </location>
</feature>
<feature type="compositionally biased region" description="Pro residues" evidence="1">
    <location>
        <begin position="288"/>
        <end position="299"/>
    </location>
</feature>
<feature type="compositionally biased region" description="Basic and acidic residues" evidence="1">
    <location>
        <begin position="356"/>
        <end position="377"/>
    </location>
</feature>
<name>A0A9W8K0R3_9AGAR</name>
<dbReference type="SUPFAM" id="SSF82708">
    <property type="entry name" value="R3H domain"/>
    <property type="match status" value="1"/>
</dbReference>
<feature type="compositionally biased region" description="Acidic residues" evidence="1">
    <location>
        <begin position="514"/>
        <end position="530"/>
    </location>
</feature>
<keyword evidence="5" id="KW-1185">Reference proteome</keyword>
<evidence type="ECO:0000259" key="2">
    <source>
        <dbReference type="PROSITE" id="PS50174"/>
    </source>
</evidence>
<dbReference type="Gene3D" id="3.30.1370.50">
    <property type="entry name" value="R3H-like domain"/>
    <property type="match status" value="1"/>
</dbReference>
<feature type="domain" description="R3H" evidence="3">
    <location>
        <begin position="708"/>
        <end position="772"/>
    </location>
</feature>
<dbReference type="PROSITE" id="PS51061">
    <property type="entry name" value="R3H"/>
    <property type="match status" value="1"/>
</dbReference>
<reference evidence="4" key="1">
    <citation type="submission" date="2022-07" db="EMBL/GenBank/DDBJ databases">
        <title>Genome Sequence of Agrocybe chaxingu.</title>
        <authorList>
            <person name="Buettner E."/>
        </authorList>
    </citation>
    <scope>NUCLEOTIDE SEQUENCE</scope>
    <source>
        <strain evidence="4">MP-N11</strain>
    </source>
</reference>
<dbReference type="EMBL" id="JANKHO010000554">
    <property type="protein sequence ID" value="KAJ3508528.1"/>
    <property type="molecule type" value="Genomic_DNA"/>
</dbReference>
<protein>
    <recommendedName>
        <fullName evidence="6">Protein SQS1</fullName>
    </recommendedName>
</protein>
<feature type="region of interest" description="Disordered" evidence="1">
    <location>
        <begin position="240"/>
        <end position="436"/>
    </location>
</feature>
<evidence type="ECO:0000256" key="1">
    <source>
        <dbReference type="SAM" id="MobiDB-lite"/>
    </source>
</evidence>
<sequence length="877" mass="96130">MFADEEILRHGDAAEEDEEARCLVRILGRTHLTEVADAEDMVFLAIVAREVAMVSEDDSELLKPGVEDVDDTERSHVPTADSVSRVFSGGDLPLVESDSDEDEDAEEIEEVDFNEVGKLFDDSAQTKTTIVRKSKLSEATTVVEHQFTGFYVDTPPAVAANAAAQTNVDDLAKMVEETLSATDEPNDIAMADEPAPSHENLFFIDTAPTPIPTELAPTGHSPPTVLLDDDDDIIVYVAPHPRNTTHETKEDTPEATTGPQPDTSHFSPYARPGALPSQPEAASSSSANPPPPPPIPEPPSLSSIAFSFSKTATPARLATPPISTPRQAKIWKRKRERGFARKKKGKLTSFGAFGAMREEALLHNRDPRRAERRKGDSDLEWGDTDDDETADDVEEVFASLRDVNGDAKVDTKGKGKARDDNSSLKNAEEDVHGMDIDPDMQMDLTAMKSFVGGLLGSSAGQHTTMADIVDAAVMQIEDEDNANEEERGSSGEEEEKEEDLMKAEEDMIIAEALEFSDEDEDEDEDEEDEDQTPRTSFQARLERLREKARSKKPEDESFDYYMDDDSEEDSDDGWPDFSDQARTAAERDEAFIQEIQDMLDDNADILEGRNRKERKKLFMSVRNGAFDDEGSSPAKRSKDKGKDLPPGLRAQWEKDRQKKAEYKKARELARLEAAADPLSKKKGGKKGRKAMQAAAALDPTITVIPNRIIDMTTLVQQIQRFIADIGGPKEMALPPTNKETRKNIHEMAIAFNLKSISKGKGDARYTTLTKTTRSGFGVNESKVAKIVRRSGGMGARGDSFIYDKKGRSGGGPKMPRHRDGDEVGGTAPKLNESNIGFRMLAMMGWAEGIRIGGATGGLDAPLTAIIKNSKLGLGATK</sequence>
<evidence type="ECO:0000313" key="5">
    <source>
        <dbReference type="Proteomes" id="UP001148786"/>
    </source>
</evidence>
<dbReference type="AlphaFoldDB" id="A0A9W8K0R3"/>
<evidence type="ECO:0000313" key="4">
    <source>
        <dbReference type="EMBL" id="KAJ3508528.1"/>
    </source>
</evidence>
<dbReference type="PANTHER" id="PTHR14195">
    <property type="entry name" value="G PATCH DOMAIN CONTAINING PROTEIN 2"/>
    <property type="match status" value="1"/>
</dbReference>
<feature type="compositionally biased region" description="Low complexity" evidence="1">
    <location>
        <begin position="274"/>
        <end position="287"/>
    </location>
</feature>
<dbReference type="InterPro" id="IPR001374">
    <property type="entry name" value="R3H_dom"/>
</dbReference>
<dbReference type="InterPro" id="IPR051189">
    <property type="entry name" value="Splicing_assoc_domain"/>
</dbReference>
<dbReference type="InterPro" id="IPR036867">
    <property type="entry name" value="R3H_dom_sf"/>
</dbReference>
<accession>A0A9W8K0R3</accession>
<dbReference type="PROSITE" id="PS50174">
    <property type="entry name" value="G_PATCH"/>
    <property type="match status" value="1"/>
</dbReference>
<feature type="compositionally biased region" description="Basic and acidic residues" evidence="1">
    <location>
        <begin position="403"/>
        <end position="435"/>
    </location>
</feature>
<organism evidence="4 5">
    <name type="scientific">Agrocybe chaxingu</name>
    <dbReference type="NCBI Taxonomy" id="84603"/>
    <lineage>
        <taxon>Eukaryota</taxon>
        <taxon>Fungi</taxon>
        <taxon>Dikarya</taxon>
        <taxon>Basidiomycota</taxon>
        <taxon>Agaricomycotina</taxon>
        <taxon>Agaricomycetes</taxon>
        <taxon>Agaricomycetidae</taxon>
        <taxon>Agaricales</taxon>
        <taxon>Agaricineae</taxon>
        <taxon>Strophariaceae</taxon>
        <taxon>Agrocybe</taxon>
    </lineage>
</organism>
<feature type="compositionally biased region" description="Acidic residues" evidence="1">
    <location>
        <begin position="378"/>
        <end position="395"/>
    </location>
</feature>
<dbReference type="SMART" id="SM00443">
    <property type="entry name" value="G_patch"/>
    <property type="match status" value="1"/>
</dbReference>
<feature type="region of interest" description="Disordered" evidence="1">
    <location>
        <begin position="623"/>
        <end position="660"/>
    </location>
</feature>
<comment type="caution">
    <text evidence="4">The sequence shown here is derived from an EMBL/GenBank/DDBJ whole genome shotgun (WGS) entry which is preliminary data.</text>
</comment>
<feature type="compositionally biased region" description="Basic and acidic residues" evidence="1">
    <location>
        <begin position="651"/>
        <end position="660"/>
    </location>
</feature>
<feature type="compositionally biased region" description="Basic residues" evidence="1">
    <location>
        <begin position="329"/>
        <end position="346"/>
    </location>
</feature>
<feature type="compositionally biased region" description="Acidic residues" evidence="1">
    <location>
        <begin position="556"/>
        <end position="574"/>
    </location>
</feature>
<dbReference type="OrthoDB" id="21470at2759"/>
<evidence type="ECO:0008006" key="6">
    <source>
        <dbReference type="Google" id="ProtNLM"/>
    </source>
</evidence>
<feature type="region of interest" description="Disordered" evidence="1">
    <location>
        <begin position="798"/>
        <end position="829"/>
    </location>
</feature>
<gene>
    <name evidence="4" type="ORF">NLJ89_g5705</name>
</gene>
<dbReference type="GO" id="GO:0003676">
    <property type="term" value="F:nucleic acid binding"/>
    <property type="evidence" value="ECO:0007669"/>
    <property type="project" value="UniProtKB-UniRule"/>
</dbReference>
<dbReference type="InterPro" id="IPR000467">
    <property type="entry name" value="G_patch_dom"/>
</dbReference>